<feature type="region of interest" description="Disordered" evidence="1">
    <location>
        <begin position="67"/>
        <end position="87"/>
    </location>
</feature>
<dbReference type="PANTHER" id="PTHR38932">
    <property type="entry name" value="BNAC03G64660D PROTEIN"/>
    <property type="match status" value="1"/>
</dbReference>
<reference evidence="3" key="2">
    <citation type="journal article" date="2018" name="BMC Genomics">
        <title>A manually annotated Actinidia chinensis var. chinensis (kiwifruit) genome highlights the challenges associated with draft genomes and gene prediction in plants.</title>
        <authorList>
            <person name="Pilkington S.M."/>
            <person name="Crowhurst R."/>
            <person name="Hilario E."/>
            <person name="Nardozza S."/>
            <person name="Fraser L."/>
            <person name="Peng Y."/>
            <person name="Gunaseelan K."/>
            <person name="Simpson R."/>
            <person name="Tahir J."/>
            <person name="Deroles S.C."/>
            <person name="Templeton K."/>
            <person name="Luo Z."/>
            <person name="Davy M."/>
            <person name="Cheng C."/>
            <person name="McNeilage M."/>
            <person name="Scaglione D."/>
            <person name="Liu Y."/>
            <person name="Zhang Q."/>
            <person name="Datson P."/>
            <person name="De Silva N."/>
            <person name="Gardiner S.E."/>
            <person name="Bassett H."/>
            <person name="Chagne D."/>
            <person name="McCallum J."/>
            <person name="Dzierzon H."/>
            <person name="Deng C."/>
            <person name="Wang Y.Y."/>
            <person name="Barron L."/>
            <person name="Manako K."/>
            <person name="Bowen J."/>
            <person name="Foster T.M."/>
            <person name="Erridge Z.A."/>
            <person name="Tiffin H."/>
            <person name="Waite C.N."/>
            <person name="Davies K.M."/>
            <person name="Grierson E.P."/>
            <person name="Laing W.A."/>
            <person name="Kirk R."/>
            <person name="Chen X."/>
            <person name="Wood M."/>
            <person name="Montefiori M."/>
            <person name="Brummell D.A."/>
            <person name="Schwinn K.E."/>
            <person name="Catanach A."/>
            <person name="Fullerton C."/>
            <person name="Li D."/>
            <person name="Meiyalaghan S."/>
            <person name="Nieuwenhuizen N."/>
            <person name="Read N."/>
            <person name="Prakash R."/>
            <person name="Hunter D."/>
            <person name="Zhang H."/>
            <person name="McKenzie M."/>
            <person name="Knabel M."/>
            <person name="Harris A."/>
            <person name="Allan A.C."/>
            <person name="Gleave A."/>
            <person name="Chen A."/>
            <person name="Janssen B.J."/>
            <person name="Plunkett B."/>
            <person name="Ampomah-Dwamena C."/>
            <person name="Voogd C."/>
            <person name="Leif D."/>
            <person name="Lafferty D."/>
            <person name="Souleyre E.J.F."/>
            <person name="Varkonyi-Gasic E."/>
            <person name="Gambi F."/>
            <person name="Hanley J."/>
            <person name="Yao J.L."/>
            <person name="Cheung J."/>
            <person name="David K.M."/>
            <person name="Warren B."/>
            <person name="Marsh K."/>
            <person name="Snowden K.C."/>
            <person name="Lin-Wang K."/>
            <person name="Brian L."/>
            <person name="Martinez-Sanchez M."/>
            <person name="Wang M."/>
            <person name="Ileperuma N."/>
            <person name="Macnee N."/>
            <person name="Campin R."/>
            <person name="McAtee P."/>
            <person name="Drummond R.S.M."/>
            <person name="Espley R.V."/>
            <person name="Ireland H.S."/>
            <person name="Wu R."/>
            <person name="Atkinson R.G."/>
            <person name="Karunairetnam S."/>
            <person name="Bulley S."/>
            <person name="Chunkath S."/>
            <person name="Hanley Z."/>
            <person name="Storey R."/>
            <person name="Thrimawithana A.H."/>
            <person name="Thomson S."/>
            <person name="David C."/>
            <person name="Testolin R."/>
            <person name="Huang H."/>
            <person name="Hellens R.P."/>
            <person name="Schaffer R.J."/>
        </authorList>
    </citation>
    <scope>NUCLEOTIDE SEQUENCE [LARGE SCALE GENOMIC DNA]</scope>
    <source>
        <strain evidence="3">cv. Red5</strain>
    </source>
</reference>
<evidence type="ECO:0000256" key="1">
    <source>
        <dbReference type="SAM" id="MobiDB-lite"/>
    </source>
</evidence>
<comment type="caution">
    <text evidence="2">The sequence shown here is derived from an EMBL/GenBank/DDBJ whole genome shotgun (WGS) entry which is preliminary data.</text>
</comment>
<dbReference type="AlphaFoldDB" id="A0A2R6PVX4"/>
<dbReference type="EMBL" id="NKQK01000022">
    <property type="protein sequence ID" value="PSR97921.1"/>
    <property type="molecule type" value="Genomic_DNA"/>
</dbReference>
<dbReference type="Gramene" id="PSR97921">
    <property type="protein sequence ID" value="PSR97921"/>
    <property type="gene ID" value="CEY00_Acc02030"/>
</dbReference>
<dbReference type="PANTHER" id="PTHR38932:SF1">
    <property type="entry name" value="DUF4005 DOMAIN-CONTAINING PROTEIN"/>
    <property type="match status" value="1"/>
</dbReference>
<dbReference type="OrthoDB" id="1867172at2759"/>
<evidence type="ECO:0000313" key="3">
    <source>
        <dbReference type="Proteomes" id="UP000241394"/>
    </source>
</evidence>
<dbReference type="Proteomes" id="UP000241394">
    <property type="component" value="Chromosome LG22"/>
</dbReference>
<feature type="non-terminal residue" evidence="2">
    <location>
        <position position="1"/>
    </location>
</feature>
<organism evidence="2 3">
    <name type="scientific">Actinidia chinensis var. chinensis</name>
    <name type="common">Chinese soft-hair kiwi</name>
    <dbReference type="NCBI Taxonomy" id="1590841"/>
    <lineage>
        <taxon>Eukaryota</taxon>
        <taxon>Viridiplantae</taxon>
        <taxon>Streptophyta</taxon>
        <taxon>Embryophyta</taxon>
        <taxon>Tracheophyta</taxon>
        <taxon>Spermatophyta</taxon>
        <taxon>Magnoliopsida</taxon>
        <taxon>eudicotyledons</taxon>
        <taxon>Gunneridae</taxon>
        <taxon>Pentapetalae</taxon>
        <taxon>asterids</taxon>
        <taxon>Ericales</taxon>
        <taxon>Actinidiaceae</taxon>
        <taxon>Actinidia</taxon>
    </lineage>
</organism>
<sequence length="188" mass="20757">YPKVKVRELKEDNHEAISWPPLGAFESLSIDDLNSSVTESEDDTPPSVVRIAKSYIPTSAIPVIPLSKGEGMSSNKKKTVDDSNPNIRACSILRPRAVLSSPDNDGMIGSRNKAKPELLSGLKDHNLCQNRHTQCKVVPRRNAIETPTKEDSKEAADRRTNLKSKRGPISRSKTQATHQKGKLDPIRI</sequence>
<dbReference type="InParanoid" id="A0A2R6PVX4"/>
<evidence type="ECO:0000313" key="2">
    <source>
        <dbReference type="EMBL" id="PSR97921.1"/>
    </source>
</evidence>
<reference evidence="2 3" key="1">
    <citation type="submission" date="2017-07" db="EMBL/GenBank/DDBJ databases">
        <title>An improved, manually edited Actinidia chinensis var. chinensis (kiwifruit) genome highlights the challenges associated with draft genomes and gene prediction in plants.</title>
        <authorList>
            <person name="Pilkington S."/>
            <person name="Crowhurst R."/>
            <person name="Hilario E."/>
            <person name="Nardozza S."/>
            <person name="Fraser L."/>
            <person name="Peng Y."/>
            <person name="Gunaseelan K."/>
            <person name="Simpson R."/>
            <person name="Tahir J."/>
            <person name="Deroles S."/>
            <person name="Templeton K."/>
            <person name="Luo Z."/>
            <person name="Davy M."/>
            <person name="Cheng C."/>
            <person name="Mcneilage M."/>
            <person name="Scaglione D."/>
            <person name="Liu Y."/>
            <person name="Zhang Q."/>
            <person name="Datson P."/>
            <person name="De Silva N."/>
            <person name="Gardiner S."/>
            <person name="Bassett H."/>
            <person name="Chagne D."/>
            <person name="Mccallum J."/>
            <person name="Dzierzon H."/>
            <person name="Deng C."/>
            <person name="Wang Y.-Y."/>
            <person name="Barron N."/>
            <person name="Manako K."/>
            <person name="Bowen J."/>
            <person name="Foster T."/>
            <person name="Erridge Z."/>
            <person name="Tiffin H."/>
            <person name="Waite C."/>
            <person name="Davies K."/>
            <person name="Grierson E."/>
            <person name="Laing W."/>
            <person name="Kirk R."/>
            <person name="Chen X."/>
            <person name="Wood M."/>
            <person name="Montefiori M."/>
            <person name="Brummell D."/>
            <person name="Schwinn K."/>
            <person name="Catanach A."/>
            <person name="Fullerton C."/>
            <person name="Li D."/>
            <person name="Meiyalaghan S."/>
            <person name="Nieuwenhuizen N."/>
            <person name="Read N."/>
            <person name="Prakash R."/>
            <person name="Hunter D."/>
            <person name="Zhang H."/>
            <person name="Mckenzie M."/>
            <person name="Knabel M."/>
            <person name="Harris A."/>
            <person name="Allan A."/>
            <person name="Chen A."/>
            <person name="Janssen B."/>
            <person name="Plunkett B."/>
            <person name="Dwamena C."/>
            <person name="Voogd C."/>
            <person name="Leif D."/>
            <person name="Lafferty D."/>
            <person name="Souleyre E."/>
            <person name="Varkonyi-Gasic E."/>
            <person name="Gambi F."/>
            <person name="Hanley J."/>
            <person name="Yao J.-L."/>
            <person name="Cheung J."/>
            <person name="David K."/>
            <person name="Warren B."/>
            <person name="Marsh K."/>
            <person name="Snowden K."/>
            <person name="Lin-Wang K."/>
            <person name="Brian L."/>
            <person name="Martinez-Sanchez M."/>
            <person name="Wang M."/>
            <person name="Ileperuma N."/>
            <person name="Macnee N."/>
            <person name="Campin R."/>
            <person name="Mcatee P."/>
            <person name="Drummond R."/>
            <person name="Espley R."/>
            <person name="Ireland H."/>
            <person name="Wu R."/>
            <person name="Atkinson R."/>
            <person name="Karunairetnam S."/>
            <person name="Bulley S."/>
            <person name="Chunkath S."/>
            <person name="Hanley Z."/>
            <person name="Storey R."/>
            <person name="Thrimawithana A."/>
            <person name="Thomson S."/>
            <person name="David C."/>
            <person name="Testolin R."/>
        </authorList>
    </citation>
    <scope>NUCLEOTIDE SEQUENCE [LARGE SCALE GENOMIC DNA]</scope>
    <source>
        <strain evidence="3">cv. Red5</strain>
        <tissue evidence="2">Young leaf</tissue>
    </source>
</reference>
<keyword evidence="3" id="KW-1185">Reference proteome</keyword>
<dbReference type="OMA" id="PCHITEN"/>
<proteinExistence type="predicted"/>
<gene>
    <name evidence="2" type="ORF">CEY00_Acc02030</name>
</gene>
<accession>A0A2R6PVX4</accession>
<protein>
    <submittedName>
        <fullName evidence="2">Futsch light chain LC(F) like</fullName>
    </submittedName>
</protein>
<feature type="region of interest" description="Disordered" evidence="1">
    <location>
        <begin position="139"/>
        <end position="188"/>
    </location>
</feature>
<name>A0A2R6PVX4_ACTCC</name>
<feature type="compositionally biased region" description="Basic and acidic residues" evidence="1">
    <location>
        <begin position="147"/>
        <end position="160"/>
    </location>
</feature>